<keyword evidence="3" id="KW-1185">Reference proteome</keyword>
<sequence>MAVLLALISGIGSLFNLYLLDGQLLLQGLLTLLAWVALFTFRGKKSRSSYEHDGTRIFTFRFALILLAVLGSSLILLAKFSGWN</sequence>
<dbReference type="AlphaFoldDB" id="A0AA45KFA9"/>
<dbReference type="Proteomes" id="UP000663608">
    <property type="component" value="Chromosome"/>
</dbReference>
<feature type="transmembrane region" description="Helical" evidence="1">
    <location>
        <begin position="62"/>
        <end position="81"/>
    </location>
</feature>
<keyword evidence="1" id="KW-0472">Membrane</keyword>
<keyword evidence="1" id="KW-1133">Transmembrane helix</keyword>
<evidence type="ECO:0000256" key="1">
    <source>
        <dbReference type="SAM" id="Phobius"/>
    </source>
</evidence>
<protein>
    <submittedName>
        <fullName evidence="2">Uncharacterized protein</fullName>
    </submittedName>
</protein>
<proteinExistence type="predicted"/>
<gene>
    <name evidence="2" type="ORF">JW886_07415</name>
</gene>
<dbReference type="EMBL" id="CP070872">
    <property type="protein sequence ID" value="QSE76292.1"/>
    <property type="molecule type" value="Genomic_DNA"/>
</dbReference>
<evidence type="ECO:0000313" key="2">
    <source>
        <dbReference type="EMBL" id="QSE76292.1"/>
    </source>
</evidence>
<keyword evidence="1" id="KW-0812">Transmembrane</keyword>
<organism evidence="2 3">
    <name type="scientific">Lactococcus taiwanensis</name>
    <dbReference type="NCBI Taxonomy" id="1151742"/>
    <lineage>
        <taxon>Bacteria</taxon>
        <taxon>Bacillati</taxon>
        <taxon>Bacillota</taxon>
        <taxon>Bacilli</taxon>
        <taxon>Lactobacillales</taxon>
        <taxon>Streptococcaceae</taxon>
        <taxon>Lactococcus</taxon>
    </lineage>
</organism>
<name>A0AA45KFA9_9LACT</name>
<feature type="transmembrane region" description="Helical" evidence="1">
    <location>
        <begin position="24"/>
        <end position="41"/>
    </location>
</feature>
<reference evidence="2 3" key="1">
    <citation type="submission" date="2021-02" db="EMBL/GenBank/DDBJ databases">
        <title>Complete genome sequence of Lactococcus lactis strain K_LL004.</title>
        <authorList>
            <person name="Kim H.B."/>
        </authorList>
    </citation>
    <scope>NUCLEOTIDE SEQUENCE [LARGE SCALE GENOMIC DNA]</scope>
    <source>
        <strain evidence="2 3">K_LL004</strain>
    </source>
</reference>
<dbReference type="RefSeq" id="WP_205871726.1">
    <property type="nucleotide sequence ID" value="NZ_CP070872.1"/>
</dbReference>
<accession>A0AA45KFA9</accession>
<evidence type="ECO:0000313" key="3">
    <source>
        <dbReference type="Proteomes" id="UP000663608"/>
    </source>
</evidence>
<dbReference type="KEGG" id="lti:JW886_07415"/>